<organism evidence="1 2">
    <name type="scientific">Acinetobacter radioresistens SK82</name>
    <dbReference type="NCBI Taxonomy" id="596318"/>
    <lineage>
        <taxon>Bacteria</taxon>
        <taxon>Pseudomonadati</taxon>
        <taxon>Pseudomonadota</taxon>
        <taxon>Gammaproteobacteria</taxon>
        <taxon>Moraxellales</taxon>
        <taxon>Moraxellaceae</taxon>
        <taxon>Acinetobacter</taxon>
    </lineage>
</organism>
<evidence type="ECO:0000313" key="2">
    <source>
        <dbReference type="Proteomes" id="UP000018419"/>
    </source>
</evidence>
<sequence length="44" mass="4946">MAIGRISDTLMHTPLHTGGLKTTDIYILILRKISLKKLQAKIKN</sequence>
<evidence type="ECO:0000313" key="1">
    <source>
        <dbReference type="EMBL" id="EET81769.1"/>
    </source>
</evidence>
<dbReference type="Proteomes" id="UP000018419">
    <property type="component" value="Unassembled WGS sequence"/>
</dbReference>
<keyword evidence="2" id="KW-1185">Reference proteome</keyword>
<accession>A0ABP2GJ87</accession>
<dbReference type="EMBL" id="ACVR01000062">
    <property type="protein sequence ID" value="EET81769.1"/>
    <property type="molecule type" value="Genomic_DNA"/>
</dbReference>
<reference evidence="1 2" key="1">
    <citation type="submission" date="2009-07" db="EMBL/GenBank/DDBJ databases">
        <authorList>
            <person name="Madupu R."/>
            <person name="Durkin A.S."/>
            <person name="Torralba M."/>
            <person name="Methe B."/>
            <person name="Sutton G.G."/>
            <person name="Strausberg R.L."/>
            <person name="Nelson K.E."/>
        </authorList>
    </citation>
    <scope>NUCLEOTIDE SEQUENCE [LARGE SCALE GENOMIC DNA]</scope>
    <source>
        <strain evidence="1 2">SK82</strain>
    </source>
</reference>
<name>A0ABP2GJ87_ACIRA</name>
<comment type="caution">
    <text evidence="1">The sequence shown here is derived from an EMBL/GenBank/DDBJ whole genome shotgun (WGS) entry which is preliminary data.</text>
</comment>
<proteinExistence type="predicted"/>
<protein>
    <submittedName>
        <fullName evidence="1">Uncharacterized protein</fullName>
    </submittedName>
</protein>
<gene>
    <name evidence="1" type="ORF">ACIRA0001_0633</name>
</gene>